<reference evidence="7 8" key="1">
    <citation type="journal article" date="2019" name="mSystems">
        <title>Life at home and on the roam: Genomic adaptions reflect the dual lifestyle of an intracellular, facultative symbiont.</title>
        <authorList>
            <person name="Burgsdorf I."/>
        </authorList>
    </citation>
    <scope>NUCLEOTIDE SEQUENCE [LARGE SCALE GENOMIC DNA]</scope>
    <source>
        <strain evidence="7">277cI</strain>
    </source>
</reference>
<evidence type="ECO:0000256" key="4">
    <source>
        <dbReference type="ARBA" id="ARBA00022801"/>
    </source>
</evidence>
<comment type="function">
    <text evidence="6">May nick specific sequences that contain T:G mispairs resulting from m5C-deamination.</text>
</comment>
<keyword evidence="5 6" id="KW-0234">DNA repair</keyword>
<evidence type="ECO:0000256" key="2">
    <source>
        <dbReference type="ARBA" id="ARBA00022759"/>
    </source>
</evidence>
<dbReference type="EMBL" id="SRMN01000004">
    <property type="protein sequence ID" value="TGH27852.1"/>
    <property type="molecule type" value="Genomic_DNA"/>
</dbReference>
<dbReference type="Gene3D" id="3.40.960.10">
    <property type="entry name" value="VSR Endonuclease"/>
    <property type="match status" value="1"/>
</dbReference>
<comment type="caution">
    <text evidence="7">The sequence shown here is derived from an EMBL/GenBank/DDBJ whole genome shotgun (WGS) entry which is preliminary data.</text>
</comment>
<evidence type="ECO:0000256" key="1">
    <source>
        <dbReference type="ARBA" id="ARBA00022722"/>
    </source>
</evidence>
<dbReference type="Proteomes" id="UP000315454">
    <property type="component" value="Unassembled WGS sequence"/>
</dbReference>
<dbReference type="GO" id="GO:0006298">
    <property type="term" value="P:mismatch repair"/>
    <property type="evidence" value="ECO:0007669"/>
    <property type="project" value="UniProtKB-UniRule"/>
</dbReference>
<evidence type="ECO:0000313" key="8">
    <source>
        <dbReference type="Proteomes" id="UP000315454"/>
    </source>
</evidence>
<keyword evidence="2 6" id="KW-0255">Endonuclease</keyword>
<dbReference type="CDD" id="cd00221">
    <property type="entry name" value="Vsr"/>
    <property type="match status" value="1"/>
</dbReference>
<gene>
    <name evidence="7" type="primary">vsr</name>
    <name evidence="7" type="ORF">ERJ68_00430</name>
</gene>
<keyword evidence="1 6" id="KW-0540">Nuclease</keyword>
<dbReference type="NCBIfam" id="TIGR00632">
    <property type="entry name" value="vsr"/>
    <property type="match status" value="1"/>
</dbReference>
<dbReference type="GO" id="GO:0004519">
    <property type="term" value="F:endonuclease activity"/>
    <property type="evidence" value="ECO:0007669"/>
    <property type="project" value="UniProtKB-KW"/>
</dbReference>
<keyword evidence="3 6" id="KW-0227">DNA damage</keyword>
<sequence length="133" mass="15766">MAAIRGRDTTPELKVRRMLHRLGYRFRLHRRDLPGTPDIVLPRYRTVIFVHGCFWHRHPGCRFATRPRTRSGFWEEKFRQNISRDSRQQSGIAAMGWRVIVVWECELRDPGVLAERLGRKLHQHLSAQRGEPC</sequence>
<dbReference type="InterPro" id="IPR011335">
    <property type="entry name" value="Restrct_endonuc-II-like"/>
</dbReference>
<dbReference type="EC" id="3.1.-.-" evidence="6"/>
<evidence type="ECO:0000256" key="5">
    <source>
        <dbReference type="ARBA" id="ARBA00023204"/>
    </source>
</evidence>
<dbReference type="PIRSF" id="PIRSF018267">
    <property type="entry name" value="VSR_endonuc"/>
    <property type="match status" value="1"/>
</dbReference>
<proteinExistence type="inferred from homology"/>
<accession>A0A524RVR7</accession>
<dbReference type="Pfam" id="PF03852">
    <property type="entry name" value="Vsr"/>
    <property type="match status" value="1"/>
</dbReference>
<evidence type="ECO:0000256" key="3">
    <source>
        <dbReference type="ARBA" id="ARBA00022763"/>
    </source>
</evidence>
<name>A0A524RVR7_9CHRO</name>
<organism evidence="7 8">
    <name type="scientific">Aphanocapsa feldmannii 277cI</name>
    <dbReference type="NCBI Taxonomy" id="2507554"/>
    <lineage>
        <taxon>Bacteria</taxon>
        <taxon>Bacillati</taxon>
        <taxon>Cyanobacteriota</taxon>
        <taxon>Cyanophyceae</taxon>
        <taxon>Oscillatoriophycideae</taxon>
        <taxon>Chroococcales</taxon>
        <taxon>Microcystaceae</taxon>
        <taxon>Aphanocapsa</taxon>
    </lineage>
</organism>
<dbReference type="InterPro" id="IPR004603">
    <property type="entry name" value="DNA_mismatch_endonuc_vsr"/>
</dbReference>
<evidence type="ECO:0000256" key="6">
    <source>
        <dbReference type="PIRNR" id="PIRNR018267"/>
    </source>
</evidence>
<keyword evidence="4 6" id="KW-0378">Hydrolase</keyword>
<protein>
    <recommendedName>
        <fullName evidence="6">Very short patch repair endonuclease</fullName>
        <ecNumber evidence="6">3.1.-.-</ecNumber>
    </recommendedName>
</protein>
<dbReference type="GO" id="GO:0016787">
    <property type="term" value="F:hydrolase activity"/>
    <property type="evidence" value="ECO:0007669"/>
    <property type="project" value="UniProtKB-KW"/>
</dbReference>
<comment type="similarity">
    <text evidence="6">Belongs to the vsr family.</text>
</comment>
<dbReference type="AlphaFoldDB" id="A0A524RVR7"/>
<dbReference type="SUPFAM" id="SSF52980">
    <property type="entry name" value="Restriction endonuclease-like"/>
    <property type="match status" value="1"/>
</dbReference>
<evidence type="ECO:0000313" key="7">
    <source>
        <dbReference type="EMBL" id="TGH27852.1"/>
    </source>
</evidence>